<protein>
    <submittedName>
        <fullName evidence="1">Uncharacterized protein</fullName>
    </submittedName>
</protein>
<evidence type="ECO:0000313" key="1">
    <source>
        <dbReference type="EMBL" id="MBW4665918.1"/>
    </source>
</evidence>
<evidence type="ECO:0000313" key="2">
    <source>
        <dbReference type="Proteomes" id="UP000729701"/>
    </source>
</evidence>
<organism evidence="1 2">
    <name type="scientific">Cyanomargarita calcarea GSE-NOS-MK-12-04C</name>
    <dbReference type="NCBI Taxonomy" id="2839659"/>
    <lineage>
        <taxon>Bacteria</taxon>
        <taxon>Bacillati</taxon>
        <taxon>Cyanobacteriota</taxon>
        <taxon>Cyanophyceae</taxon>
        <taxon>Nostocales</taxon>
        <taxon>Cyanomargaritaceae</taxon>
        <taxon>Cyanomargarita</taxon>
    </lineage>
</organism>
<reference evidence="1" key="2">
    <citation type="journal article" date="2022" name="Microbiol. Resour. Announc.">
        <title>Metagenome Sequencing to Explore Phylogenomics of Terrestrial Cyanobacteria.</title>
        <authorList>
            <person name="Ward R.D."/>
            <person name="Stajich J.E."/>
            <person name="Johansen J.R."/>
            <person name="Huntemann M."/>
            <person name="Clum A."/>
            <person name="Foster B."/>
            <person name="Foster B."/>
            <person name="Roux S."/>
            <person name="Palaniappan K."/>
            <person name="Varghese N."/>
            <person name="Mukherjee S."/>
            <person name="Reddy T.B.K."/>
            <person name="Daum C."/>
            <person name="Copeland A."/>
            <person name="Chen I.A."/>
            <person name="Ivanova N.N."/>
            <person name="Kyrpides N.C."/>
            <person name="Shapiro N."/>
            <person name="Eloe-Fadrosh E.A."/>
            <person name="Pietrasiak N."/>
        </authorList>
    </citation>
    <scope>NUCLEOTIDE SEQUENCE</scope>
    <source>
        <strain evidence="1">GSE-NOS-MK-12-04C</strain>
    </source>
</reference>
<dbReference type="Proteomes" id="UP000729701">
    <property type="component" value="Unassembled WGS sequence"/>
</dbReference>
<comment type="caution">
    <text evidence="1">The sequence shown here is derived from an EMBL/GenBank/DDBJ whole genome shotgun (WGS) entry which is preliminary data.</text>
</comment>
<dbReference type="InterPro" id="IPR049457">
    <property type="entry name" value="Emfourin"/>
</dbReference>
<dbReference type="Pfam" id="PF20242">
    <property type="entry name" value="Emfourin"/>
    <property type="match status" value="1"/>
</dbReference>
<gene>
    <name evidence="1" type="ORF">KME60_00380</name>
</gene>
<sequence>MRISFERTGGFAGISKTATIDTVTLPADEAKTLPTLVETADFFNLPTEIPALPNQSDRFVYTVTVEENDRKHTVTVSESAVPANLQPLVEWLKTK</sequence>
<name>A0A951QJ21_9CYAN</name>
<dbReference type="AlphaFoldDB" id="A0A951QJ21"/>
<accession>A0A951QJ21</accession>
<dbReference type="EMBL" id="JAHHGZ010000001">
    <property type="protein sequence ID" value="MBW4665918.1"/>
    <property type="molecule type" value="Genomic_DNA"/>
</dbReference>
<proteinExistence type="predicted"/>
<reference evidence="1" key="1">
    <citation type="submission" date="2021-05" db="EMBL/GenBank/DDBJ databases">
        <authorList>
            <person name="Pietrasiak N."/>
            <person name="Ward R."/>
            <person name="Stajich J.E."/>
            <person name="Kurbessoian T."/>
        </authorList>
    </citation>
    <scope>NUCLEOTIDE SEQUENCE</scope>
    <source>
        <strain evidence="1">GSE-NOS-MK-12-04C</strain>
    </source>
</reference>